<reference evidence="2" key="1">
    <citation type="journal article" date="2019" name="Int. J. Syst. Evol. Microbiol.">
        <title>The Global Catalogue of Microorganisms (GCM) 10K type strain sequencing project: providing services to taxonomists for standard genome sequencing and annotation.</title>
        <authorList>
            <consortium name="The Broad Institute Genomics Platform"/>
            <consortium name="The Broad Institute Genome Sequencing Center for Infectious Disease"/>
            <person name="Wu L."/>
            <person name="Ma J."/>
        </authorList>
    </citation>
    <scope>NUCLEOTIDE SEQUENCE [LARGE SCALE GENOMIC DNA]</scope>
    <source>
        <strain evidence="2">JCM 18532</strain>
    </source>
</reference>
<comment type="caution">
    <text evidence="1">The sequence shown here is derived from an EMBL/GenBank/DDBJ whole genome shotgun (WGS) entry which is preliminary data.</text>
</comment>
<accession>A0ABP8YLJ3</accession>
<keyword evidence="2" id="KW-1185">Reference proteome</keyword>
<organism evidence="1 2">
    <name type="scientific">Nocardioides endophyticus</name>
    <dbReference type="NCBI Taxonomy" id="1353775"/>
    <lineage>
        <taxon>Bacteria</taxon>
        <taxon>Bacillati</taxon>
        <taxon>Actinomycetota</taxon>
        <taxon>Actinomycetes</taxon>
        <taxon>Propionibacteriales</taxon>
        <taxon>Nocardioidaceae</taxon>
        <taxon>Nocardioides</taxon>
    </lineage>
</organism>
<evidence type="ECO:0000313" key="1">
    <source>
        <dbReference type="EMBL" id="GAA4731178.1"/>
    </source>
</evidence>
<evidence type="ECO:0000313" key="2">
    <source>
        <dbReference type="Proteomes" id="UP001499882"/>
    </source>
</evidence>
<proteinExistence type="predicted"/>
<dbReference type="Proteomes" id="UP001499882">
    <property type="component" value="Unassembled WGS sequence"/>
</dbReference>
<name>A0ABP8YLJ3_9ACTN</name>
<sequence>MQLLDKWFTVSGSQDRLRTVQCGAGRATPVDKQLYNSGAEVLDGGHQVSTNLDTNFCAKTFPKLSQSVDSICPRVPTEEARKAGP</sequence>
<gene>
    <name evidence="1" type="ORF">GCM10023350_13110</name>
</gene>
<dbReference type="EMBL" id="BAABKN010000009">
    <property type="protein sequence ID" value="GAA4731178.1"/>
    <property type="molecule type" value="Genomic_DNA"/>
</dbReference>
<protein>
    <submittedName>
        <fullName evidence="1">Uncharacterized protein</fullName>
    </submittedName>
</protein>